<feature type="non-terminal residue" evidence="2">
    <location>
        <position position="1"/>
    </location>
</feature>
<feature type="compositionally biased region" description="Basic residues" evidence="1">
    <location>
        <begin position="1"/>
        <end position="10"/>
    </location>
</feature>
<keyword evidence="3" id="KW-1185">Reference proteome</keyword>
<sequence length="151" mass="16088">HHSTRLKPRPPARPGTATRACGMSSEIPTGVALGTEAPEALEAPQAPGAARTSLRPLGAASSTNRHGATSRISRRRGAKGSLPSACSVRHISAGPSLHTNSHRRSTNRHRLTTSDASRHASCRTSFLHGITLNGRRIHRTGSTTHRETFLE</sequence>
<name>A0ABD0NIZ6_CIRMR</name>
<dbReference type="EMBL" id="JAMKFB020000022">
    <property type="protein sequence ID" value="KAL0161632.1"/>
    <property type="molecule type" value="Genomic_DNA"/>
</dbReference>
<feature type="region of interest" description="Disordered" evidence="1">
    <location>
        <begin position="1"/>
        <end position="117"/>
    </location>
</feature>
<gene>
    <name evidence="2" type="ORF">M9458_045357</name>
</gene>
<organism evidence="2 3">
    <name type="scientific">Cirrhinus mrigala</name>
    <name type="common">Mrigala</name>
    <dbReference type="NCBI Taxonomy" id="683832"/>
    <lineage>
        <taxon>Eukaryota</taxon>
        <taxon>Metazoa</taxon>
        <taxon>Chordata</taxon>
        <taxon>Craniata</taxon>
        <taxon>Vertebrata</taxon>
        <taxon>Euteleostomi</taxon>
        <taxon>Actinopterygii</taxon>
        <taxon>Neopterygii</taxon>
        <taxon>Teleostei</taxon>
        <taxon>Ostariophysi</taxon>
        <taxon>Cypriniformes</taxon>
        <taxon>Cyprinidae</taxon>
        <taxon>Labeoninae</taxon>
        <taxon>Labeonini</taxon>
        <taxon>Cirrhinus</taxon>
    </lineage>
</organism>
<feature type="non-terminal residue" evidence="2">
    <location>
        <position position="151"/>
    </location>
</feature>
<evidence type="ECO:0000313" key="3">
    <source>
        <dbReference type="Proteomes" id="UP001529510"/>
    </source>
</evidence>
<dbReference type="AlphaFoldDB" id="A0ABD0NIZ6"/>
<accession>A0ABD0NIZ6</accession>
<feature type="compositionally biased region" description="Polar residues" evidence="1">
    <location>
        <begin position="60"/>
        <end position="71"/>
    </location>
</feature>
<evidence type="ECO:0000256" key="1">
    <source>
        <dbReference type="SAM" id="MobiDB-lite"/>
    </source>
</evidence>
<feature type="compositionally biased region" description="Low complexity" evidence="1">
    <location>
        <begin position="36"/>
        <end position="50"/>
    </location>
</feature>
<reference evidence="2 3" key="1">
    <citation type="submission" date="2024-05" db="EMBL/GenBank/DDBJ databases">
        <title>Genome sequencing and assembly of Indian major carp, Cirrhinus mrigala (Hamilton, 1822).</title>
        <authorList>
            <person name="Mohindra V."/>
            <person name="Chowdhury L.M."/>
            <person name="Lal K."/>
            <person name="Jena J.K."/>
        </authorList>
    </citation>
    <scope>NUCLEOTIDE SEQUENCE [LARGE SCALE GENOMIC DNA]</scope>
    <source>
        <strain evidence="2">CM1030</strain>
        <tissue evidence="2">Blood</tissue>
    </source>
</reference>
<proteinExistence type="predicted"/>
<dbReference type="Proteomes" id="UP001529510">
    <property type="component" value="Unassembled WGS sequence"/>
</dbReference>
<evidence type="ECO:0000313" key="2">
    <source>
        <dbReference type="EMBL" id="KAL0161632.1"/>
    </source>
</evidence>
<comment type="caution">
    <text evidence="2">The sequence shown here is derived from an EMBL/GenBank/DDBJ whole genome shotgun (WGS) entry which is preliminary data.</text>
</comment>
<feature type="compositionally biased region" description="Basic residues" evidence="1">
    <location>
        <begin position="100"/>
        <end position="111"/>
    </location>
</feature>
<protein>
    <submittedName>
        <fullName evidence="2">Uncharacterized protein</fullName>
    </submittedName>
</protein>